<reference evidence="14 15" key="1">
    <citation type="journal article" date="2010" name="Nature">
        <title>Genome sequencing and analysis of the model grass Brachypodium distachyon.</title>
        <authorList>
            <consortium name="International Brachypodium Initiative"/>
        </authorList>
    </citation>
    <scope>NUCLEOTIDE SEQUENCE [LARGE SCALE GENOMIC DNA]</scope>
    <source>
        <strain evidence="14 15">Bd21</strain>
    </source>
</reference>
<feature type="chain" id="PRO_5033311760" description="Protein kinase domain-containing protein" evidence="12">
    <location>
        <begin position="36"/>
        <end position="790"/>
    </location>
</feature>
<dbReference type="FunFam" id="3.30.200.20:FF:000178">
    <property type="entry name" value="serine/threonine-protein kinase PBS1-like"/>
    <property type="match status" value="1"/>
</dbReference>
<dbReference type="SUPFAM" id="SSF56112">
    <property type="entry name" value="Protein kinase-like (PK-like)"/>
    <property type="match status" value="1"/>
</dbReference>
<gene>
    <name evidence="14" type="ORF">BRADI_2g52955v3</name>
</gene>
<feature type="transmembrane region" description="Helical" evidence="11">
    <location>
        <begin position="400"/>
        <end position="421"/>
    </location>
</feature>
<evidence type="ECO:0000313" key="15">
    <source>
        <dbReference type="EnsemblPlants" id="PNT73063"/>
    </source>
</evidence>
<keyword evidence="12" id="KW-0732">Signal</keyword>
<keyword evidence="6" id="KW-0418">Kinase</keyword>
<dbReference type="Gramene" id="PNT73063">
    <property type="protein sequence ID" value="PNT73063"/>
    <property type="gene ID" value="BRADI_2g52955v3"/>
</dbReference>
<feature type="signal peptide" evidence="12">
    <location>
        <begin position="1"/>
        <end position="35"/>
    </location>
</feature>
<keyword evidence="5 9" id="KW-0547">Nucleotide-binding</keyword>
<evidence type="ECO:0000256" key="8">
    <source>
        <dbReference type="ARBA" id="ARBA00023170"/>
    </source>
</evidence>
<dbReference type="EMBL" id="CM000881">
    <property type="protein sequence ID" value="PNT73063.1"/>
    <property type="molecule type" value="Genomic_DNA"/>
</dbReference>
<reference evidence="15" key="3">
    <citation type="submission" date="2018-08" db="UniProtKB">
        <authorList>
            <consortium name="EnsemblPlants"/>
        </authorList>
    </citation>
    <scope>IDENTIFICATION</scope>
    <source>
        <strain evidence="15">cv. Bd21</strain>
    </source>
</reference>
<dbReference type="AlphaFoldDB" id="A0A2K2DFL0"/>
<evidence type="ECO:0000256" key="3">
    <source>
        <dbReference type="ARBA" id="ARBA00022553"/>
    </source>
</evidence>
<dbReference type="Pfam" id="PF12819">
    <property type="entry name" value="Malectin_like"/>
    <property type="match status" value="1"/>
</dbReference>
<protein>
    <recommendedName>
        <fullName evidence="13">Protein kinase domain-containing protein</fullName>
    </recommendedName>
</protein>
<evidence type="ECO:0000256" key="6">
    <source>
        <dbReference type="ARBA" id="ARBA00022777"/>
    </source>
</evidence>
<evidence type="ECO:0000259" key="13">
    <source>
        <dbReference type="PROSITE" id="PS50011"/>
    </source>
</evidence>
<dbReference type="GO" id="GO:0016020">
    <property type="term" value="C:membrane"/>
    <property type="evidence" value="ECO:0007669"/>
    <property type="project" value="UniProtKB-SubCell"/>
</dbReference>
<dbReference type="InterPro" id="IPR001245">
    <property type="entry name" value="Ser-Thr/Tyr_kinase_cat_dom"/>
</dbReference>
<dbReference type="PROSITE" id="PS50011">
    <property type="entry name" value="PROTEIN_KINASE_DOM"/>
    <property type="match status" value="1"/>
</dbReference>
<evidence type="ECO:0000256" key="4">
    <source>
        <dbReference type="ARBA" id="ARBA00022679"/>
    </source>
</evidence>
<dbReference type="Proteomes" id="UP000008810">
    <property type="component" value="Chromosome 2"/>
</dbReference>
<feature type="binding site" evidence="9">
    <location>
        <position position="489"/>
    </location>
    <ligand>
        <name>ATP</name>
        <dbReference type="ChEBI" id="CHEBI:30616"/>
    </ligand>
</feature>
<dbReference type="GO" id="GO:0004674">
    <property type="term" value="F:protein serine/threonine kinase activity"/>
    <property type="evidence" value="ECO:0007669"/>
    <property type="project" value="UniProtKB-KW"/>
</dbReference>
<evidence type="ECO:0000256" key="10">
    <source>
        <dbReference type="SAM" id="MobiDB-lite"/>
    </source>
</evidence>
<dbReference type="PROSITE" id="PS00108">
    <property type="entry name" value="PROTEIN_KINASE_ST"/>
    <property type="match status" value="1"/>
</dbReference>
<dbReference type="InterPro" id="IPR024788">
    <property type="entry name" value="Malectin-like_Carb-bd_dom"/>
</dbReference>
<dbReference type="Gene3D" id="3.30.200.20">
    <property type="entry name" value="Phosphorylase Kinase, domain 1"/>
    <property type="match status" value="1"/>
</dbReference>
<dbReference type="SMART" id="SM00220">
    <property type="entry name" value="S_TKc"/>
    <property type="match status" value="1"/>
</dbReference>
<dbReference type="OrthoDB" id="588304at2759"/>
<evidence type="ECO:0000256" key="7">
    <source>
        <dbReference type="ARBA" id="ARBA00022840"/>
    </source>
</evidence>
<keyword evidence="2" id="KW-0723">Serine/threonine-protein kinase</keyword>
<evidence type="ECO:0000313" key="16">
    <source>
        <dbReference type="Proteomes" id="UP000008810"/>
    </source>
</evidence>
<dbReference type="GO" id="GO:0005524">
    <property type="term" value="F:ATP binding"/>
    <property type="evidence" value="ECO:0007669"/>
    <property type="project" value="UniProtKB-UniRule"/>
</dbReference>
<dbReference type="InterPro" id="IPR008271">
    <property type="entry name" value="Ser/Thr_kinase_AS"/>
</dbReference>
<evidence type="ECO:0000256" key="12">
    <source>
        <dbReference type="SAM" id="SignalP"/>
    </source>
</evidence>
<dbReference type="InterPro" id="IPR017441">
    <property type="entry name" value="Protein_kinase_ATP_BS"/>
</dbReference>
<dbReference type="InterPro" id="IPR000719">
    <property type="entry name" value="Prot_kinase_dom"/>
</dbReference>
<dbReference type="CDD" id="cd14066">
    <property type="entry name" value="STKc_IRAK"/>
    <property type="match status" value="1"/>
</dbReference>
<keyword evidence="11" id="KW-0812">Transmembrane</keyword>
<accession>A0A2K2DFL0</accession>
<comment type="subcellular location">
    <subcellularLocation>
        <location evidence="1">Membrane</location>
        <topology evidence="1">Single-pass membrane protein</topology>
    </subcellularLocation>
</comment>
<dbReference type="EnsemblPlants" id="PNT73063">
    <property type="protein sequence ID" value="PNT73063"/>
    <property type="gene ID" value="BRADI_2g52955v3"/>
</dbReference>
<keyword evidence="7 9" id="KW-0067">ATP-binding</keyword>
<keyword evidence="4" id="KW-0808">Transferase</keyword>
<evidence type="ECO:0000256" key="1">
    <source>
        <dbReference type="ARBA" id="ARBA00004167"/>
    </source>
</evidence>
<evidence type="ECO:0000256" key="9">
    <source>
        <dbReference type="PROSITE-ProRule" id="PRU10141"/>
    </source>
</evidence>
<evidence type="ECO:0000256" key="5">
    <source>
        <dbReference type="ARBA" id="ARBA00022741"/>
    </source>
</evidence>
<keyword evidence="8" id="KW-0675">Receptor</keyword>
<dbReference type="Gene3D" id="1.10.510.10">
    <property type="entry name" value="Transferase(Phosphotransferase) domain 1"/>
    <property type="match status" value="1"/>
</dbReference>
<organism evidence="14">
    <name type="scientific">Brachypodium distachyon</name>
    <name type="common">Purple false brome</name>
    <name type="synonym">Trachynia distachya</name>
    <dbReference type="NCBI Taxonomy" id="15368"/>
    <lineage>
        <taxon>Eukaryota</taxon>
        <taxon>Viridiplantae</taxon>
        <taxon>Streptophyta</taxon>
        <taxon>Embryophyta</taxon>
        <taxon>Tracheophyta</taxon>
        <taxon>Spermatophyta</taxon>
        <taxon>Magnoliopsida</taxon>
        <taxon>Liliopsida</taxon>
        <taxon>Poales</taxon>
        <taxon>Poaceae</taxon>
        <taxon>BOP clade</taxon>
        <taxon>Pooideae</taxon>
        <taxon>Stipodae</taxon>
        <taxon>Brachypodieae</taxon>
        <taxon>Brachypodium</taxon>
    </lineage>
</organism>
<keyword evidence="3" id="KW-0597">Phosphoprotein</keyword>
<dbReference type="Pfam" id="PF07714">
    <property type="entry name" value="PK_Tyr_Ser-Thr"/>
    <property type="match status" value="1"/>
</dbReference>
<dbReference type="PROSITE" id="PS00107">
    <property type="entry name" value="PROTEIN_KINASE_ATP"/>
    <property type="match status" value="1"/>
</dbReference>
<dbReference type="PANTHER" id="PTHR45631">
    <property type="entry name" value="OS07G0107800 PROTEIN-RELATED"/>
    <property type="match status" value="1"/>
</dbReference>
<dbReference type="InterPro" id="IPR011009">
    <property type="entry name" value="Kinase-like_dom_sf"/>
</dbReference>
<proteinExistence type="predicted"/>
<feature type="domain" description="Protein kinase" evidence="13">
    <location>
        <begin position="461"/>
        <end position="732"/>
    </location>
</feature>
<evidence type="ECO:0000256" key="11">
    <source>
        <dbReference type="SAM" id="Phobius"/>
    </source>
</evidence>
<name>A0A2K2DFL0_BRADI</name>
<dbReference type="FunFam" id="1.10.510.10:FF:000146">
    <property type="entry name" value="LRR receptor-like serine/threonine-protein kinase IOS1"/>
    <property type="match status" value="1"/>
</dbReference>
<keyword evidence="16" id="KW-1185">Reference proteome</keyword>
<reference evidence="14" key="2">
    <citation type="submission" date="2017-06" db="EMBL/GenBank/DDBJ databases">
        <title>WGS assembly of Brachypodium distachyon.</title>
        <authorList>
            <consortium name="The International Brachypodium Initiative"/>
            <person name="Lucas S."/>
            <person name="Harmon-Smith M."/>
            <person name="Lail K."/>
            <person name="Tice H."/>
            <person name="Grimwood J."/>
            <person name="Bruce D."/>
            <person name="Barry K."/>
            <person name="Shu S."/>
            <person name="Lindquist E."/>
            <person name="Wang M."/>
            <person name="Pitluck S."/>
            <person name="Vogel J.P."/>
            <person name="Garvin D.F."/>
            <person name="Mockler T.C."/>
            <person name="Schmutz J."/>
            <person name="Rokhsar D."/>
            <person name="Bevan M.W."/>
        </authorList>
    </citation>
    <scope>NUCLEOTIDE SEQUENCE</scope>
    <source>
        <strain evidence="14">Bd21</strain>
    </source>
</reference>
<keyword evidence="11" id="KW-0472">Membrane</keyword>
<keyword evidence="11" id="KW-1133">Transmembrane helix</keyword>
<feature type="region of interest" description="Disordered" evidence="10">
    <location>
        <begin position="767"/>
        <end position="790"/>
    </location>
</feature>
<evidence type="ECO:0000313" key="14">
    <source>
        <dbReference type="EMBL" id="PNT73063.1"/>
    </source>
</evidence>
<dbReference type="PANTHER" id="PTHR45631:SF204">
    <property type="entry name" value="OS01G0810800 PROTEIN"/>
    <property type="match status" value="1"/>
</dbReference>
<sequence length="790" mass="88067">MEIRFPCLASTTKQSKLTWILPLLLVLATIIRVHGQSGFISVDCGLTNRKAYNDSTTGIWFDPDAGFVDGGLSNKISAEFLAGSDEPQKTLRSFPNGSRSCYTLPSITGKKYLLRATFTYGNYDGLNKSQDGSLFLFGLHIGINFWEAVNFTNWGSAIWKEVLTVAPSNNILVCLINFGSGTPFMSALELRPLQDEMYPFVNTSVSISYFNIQPTVTIGSGRGGPNRSPPWISLDTINQVRTVPGDNTFQVPEDIMKKASTIEANKSYFEVTVKVGPNLDPKNLQLLPIFHFAEINASNPNRRFDIYSMNELLFPDYSPPRFELRSMHENGRLLHNPEGSFLLKKTNKSSLPPLINAFELYSLVRMDNLTTDSDDEGNPICSKVKATYCSNKKKSTTQTLLITVIVPVGLVSLLVVICILWKLCWKGKSGDHEDYAMCEEETPLHIDIRRFTYAELKLITKDFQSIIGKGGFGTVYHGILGNGDEVAVKVLMETSIAESTDFLPEVQTLSKVHHKNLVTLEGYCQNKKCLALVYDFMPRGNLQQLLREGGDYSLSWEQRLHIALDSAQGLEYLHELCTPSIVHRDVKTANILLDKNLVGIISDFGLSRAFNEAHTHISTVAAGTLGYLDPEYHATFQLTVKTDVYSFGIVLLEIITGHSPVLMDPQTVHLPNWVRQKIVTGSVHDVVDKRLMDQYDASSLHCVIDLAMNCVENAAIDRPTMTEVVSRLKVWLPAVSREKQSASATPQRRNYMDIEIPRLQWTVSGERNEGSSFHSDFTGGMSETSLVSGR</sequence>
<evidence type="ECO:0000256" key="2">
    <source>
        <dbReference type="ARBA" id="ARBA00022527"/>
    </source>
</evidence>
<dbReference type="InParanoid" id="A0A2K2DFL0"/>